<feature type="compositionally biased region" description="Low complexity" evidence="4">
    <location>
        <begin position="198"/>
        <end position="207"/>
    </location>
</feature>
<reference evidence="5" key="1">
    <citation type="submission" date="2023-07" db="EMBL/GenBank/DDBJ databases">
        <authorList>
            <person name="Stuckert A."/>
        </authorList>
    </citation>
    <scope>NUCLEOTIDE SEQUENCE</scope>
</reference>
<protein>
    <submittedName>
        <fullName evidence="5">Uncharacterized protein</fullName>
    </submittedName>
</protein>
<proteinExistence type="inferred from homology"/>
<dbReference type="Pfam" id="PF05456">
    <property type="entry name" value="eIF_4EBP"/>
    <property type="match status" value="1"/>
</dbReference>
<dbReference type="EMBL" id="CAUEEQ010002858">
    <property type="protein sequence ID" value="CAJ0923836.1"/>
    <property type="molecule type" value="Genomic_DNA"/>
</dbReference>
<evidence type="ECO:0000256" key="4">
    <source>
        <dbReference type="SAM" id="MobiDB-lite"/>
    </source>
</evidence>
<dbReference type="PANTHER" id="PTHR12669:SF4">
    <property type="entry name" value="EUKARYOTIC TRANSLATION INITIATION FACTOR 4E-BINDING PROTEIN 2"/>
    <property type="match status" value="1"/>
</dbReference>
<feature type="region of interest" description="Disordered" evidence="4">
    <location>
        <begin position="1"/>
        <end position="32"/>
    </location>
</feature>
<feature type="region of interest" description="Disordered" evidence="4">
    <location>
        <begin position="152"/>
        <end position="207"/>
    </location>
</feature>
<keyword evidence="2" id="KW-0810">Translation regulation</keyword>
<gene>
    <name evidence="5" type="ORF">RIMI_LOCUS2098779</name>
</gene>
<dbReference type="PANTHER" id="PTHR12669">
    <property type="entry name" value="EUKARYOTIC TRANSLATION INITIATION FACTOR 4E-BINDING PROTEIN"/>
    <property type="match status" value="1"/>
</dbReference>
<evidence type="ECO:0000313" key="5">
    <source>
        <dbReference type="EMBL" id="CAJ0923836.1"/>
    </source>
</evidence>
<evidence type="ECO:0000256" key="1">
    <source>
        <dbReference type="ARBA" id="ARBA00005480"/>
    </source>
</evidence>
<keyword evidence="6" id="KW-1185">Reference proteome</keyword>
<sequence length="207" mass="23479">MTAYHSHVYQQGPDLDSDCQAPKTRPTPGKVQTSEVYGTRIIYDRKFLLDRRNSPLAQTPPRRLPDIPGVTSPSTVVEEHKVEMNNLNNHDRKTTVESSIILYLFKWGRSEKSVGTLKETILLGIITLGSAFHETVFGPSLDKILEKATDKKKALPQNKNHPRKGFFVLHSPKPLRRKGKNGRWSYPKGGGMNILIPQQQQSQQEKR</sequence>
<organism evidence="5 6">
    <name type="scientific">Ranitomeya imitator</name>
    <name type="common">mimic poison frog</name>
    <dbReference type="NCBI Taxonomy" id="111125"/>
    <lineage>
        <taxon>Eukaryota</taxon>
        <taxon>Metazoa</taxon>
        <taxon>Chordata</taxon>
        <taxon>Craniata</taxon>
        <taxon>Vertebrata</taxon>
        <taxon>Euteleostomi</taxon>
        <taxon>Amphibia</taxon>
        <taxon>Batrachia</taxon>
        <taxon>Anura</taxon>
        <taxon>Neobatrachia</taxon>
        <taxon>Hyloidea</taxon>
        <taxon>Dendrobatidae</taxon>
        <taxon>Dendrobatinae</taxon>
        <taxon>Ranitomeya</taxon>
    </lineage>
</organism>
<evidence type="ECO:0000313" key="6">
    <source>
        <dbReference type="Proteomes" id="UP001176940"/>
    </source>
</evidence>
<comment type="caution">
    <text evidence="5">The sequence shown here is derived from an EMBL/GenBank/DDBJ whole genome shotgun (WGS) entry which is preliminary data.</text>
</comment>
<comment type="similarity">
    <text evidence="1">Belongs to the eIF4E-binding protein family.</text>
</comment>
<keyword evidence="3" id="KW-0652">Protein synthesis inhibitor</keyword>
<dbReference type="InterPro" id="IPR008606">
    <property type="entry name" value="EIF4EBP"/>
</dbReference>
<evidence type="ECO:0000256" key="3">
    <source>
        <dbReference type="ARBA" id="ARBA00023193"/>
    </source>
</evidence>
<name>A0ABN9KXE3_9NEOB</name>
<evidence type="ECO:0000256" key="2">
    <source>
        <dbReference type="ARBA" id="ARBA00022845"/>
    </source>
</evidence>
<dbReference type="Proteomes" id="UP001176940">
    <property type="component" value="Unassembled WGS sequence"/>
</dbReference>
<accession>A0ABN9KXE3</accession>